<dbReference type="Gene3D" id="2.10.50.10">
    <property type="entry name" value="Tumor Necrosis Factor Receptor, subunit A, domain 2"/>
    <property type="match status" value="1"/>
</dbReference>
<evidence type="ECO:0000256" key="1">
    <source>
        <dbReference type="SAM" id="Phobius"/>
    </source>
</evidence>
<dbReference type="EMBL" id="AK423227">
    <property type="protein sequence ID" value="BAN41651.1"/>
    <property type="molecule type" value="mRNA"/>
</dbReference>
<keyword evidence="1" id="KW-0812">Transmembrane</keyword>
<dbReference type="AlphaFoldDB" id="S0B4Z2"/>
<organism evidence="4">
    <name type="scientific">Entamoeba invadens</name>
    <dbReference type="NCBI Taxonomy" id="33085"/>
    <lineage>
        <taxon>Eukaryota</taxon>
        <taxon>Amoebozoa</taxon>
        <taxon>Evosea</taxon>
        <taxon>Archamoebae</taxon>
        <taxon>Mastigamoebida</taxon>
        <taxon>Entamoebidae</taxon>
        <taxon>Entamoeba</taxon>
    </lineage>
</organism>
<feature type="signal peptide" evidence="2">
    <location>
        <begin position="1"/>
        <end position="17"/>
    </location>
</feature>
<keyword evidence="2" id="KW-0732">Signal</keyword>
<protein>
    <recommendedName>
        <fullName evidence="3">Tyrosine-protein kinase ephrin type A/B receptor-like domain-containing protein</fullName>
    </recommendedName>
</protein>
<evidence type="ECO:0000259" key="3">
    <source>
        <dbReference type="Pfam" id="PF07699"/>
    </source>
</evidence>
<feature type="chain" id="PRO_5004494694" description="Tyrosine-protein kinase ephrin type A/B receptor-like domain-containing protein" evidence="2">
    <location>
        <begin position="18"/>
        <end position="293"/>
    </location>
</feature>
<keyword evidence="1" id="KW-1133">Transmembrane helix</keyword>
<keyword evidence="1" id="KW-0472">Membrane</keyword>
<reference evidence="4" key="1">
    <citation type="submission" date="2012-06" db="EMBL/GenBank/DDBJ databases">
        <title>Short 5' UTR of Entamoeba genes.</title>
        <authorList>
            <person name="Hiranuka K."/>
            <person name="Kumagai M."/>
            <person name="Wakaguri H."/>
            <person name="Suzuki Y."/>
            <person name="Sugano S."/>
            <person name="Watanabe J."/>
            <person name="Makioka A."/>
        </authorList>
    </citation>
    <scope>NUCLEOTIDE SEQUENCE</scope>
    <source>
        <strain evidence="4">IP1</strain>
    </source>
</reference>
<name>S0B4Z2_ENTIV</name>
<dbReference type="InterPro" id="IPR011641">
    <property type="entry name" value="Tyr-kin_ephrin_A/B_rcpt-like"/>
</dbReference>
<dbReference type="VEuPathDB" id="AmoebaDB:EIN_372720"/>
<dbReference type="SMART" id="SM01411">
    <property type="entry name" value="Ephrin_rec_like"/>
    <property type="match status" value="2"/>
</dbReference>
<evidence type="ECO:0000313" key="4">
    <source>
        <dbReference type="EMBL" id="BAN41651.1"/>
    </source>
</evidence>
<dbReference type="Pfam" id="PF07699">
    <property type="entry name" value="Ephrin_rec_like"/>
    <property type="match status" value="1"/>
</dbReference>
<proteinExistence type="evidence at transcript level"/>
<dbReference type="SUPFAM" id="SSF57184">
    <property type="entry name" value="Growth factor receptor domain"/>
    <property type="match status" value="1"/>
</dbReference>
<feature type="transmembrane region" description="Helical" evidence="1">
    <location>
        <begin position="239"/>
        <end position="263"/>
    </location>
</feature>
<feature type="domain" description="Tyrosine-protein kinase ephrin type A/B receptor-like" evidence="3">
    <location>
        <begin position="54"/>
        <end position="100"/>
    </location>
</feature>
<accession>S0B4Z2</accession>
<evidence type="ECO:0000256" key="2">
    <source>
        <dbReference type="SAM" id="SignalP"/>
    </source>
</evidence>
<sequence>MLLLLLTSLTLSSGNEGGCFSTEYYDSANKICIPCEAGQEPNEEKTGCINCKAGSYSTNTSRCLPCVAGTYSDSDGADECLQCKANKYSVTENSVKCDSCEAPMIPNPSHTGCVFCADGTRYVGFDKVLPCEFCGKNSISSDNNTSCEQCDKKHMASNNICLPFCKESTTEDCFNSTCEVNEQYIQNDCTDCDVGYKCDYGEMTQCGKKEVCVNGVIKETCNGLEELTDDKQGCKVIPIVWVILIGIGTTVVILIAFGVVFVVSRIFVKKHTIDFSQNNAQETDPTKVYLLSF</sequence>
<dbReference type="InterPro" id="IPR009030">
    <property type="entry name" value="Growth_fac_rcpt_cys_sf"/>
</dbReference>